<keyword evidence="2" id="KW-0808">Transferase</keyword>
<proteinExistence type="predicted"/>
<gene>
    <name evidence="2" type="ORF">KJB30_11240</name>
</gene>
<reference evidence="2 3" key="1">
    <citation type="submission" date="2021-05" db="EMBL/GenBank/DDBJ databases">
        <title>The draft genome of Geobacter chapellei DSM 13688.</title>
        <authorList>
            <person name="Xu Z."/>
            <person name="Masuda Y."/>
            <person name="Itoh H."/>
            <person name="Senoo K."/>
        </authorList>
    </citation>
    <scope>NUCLEOTIDE SEQUENCE [LARGE SCALE GENOMIC DNA]</scope>
    <source>
        <strain evidence="2 3">DSM 13688</strain>
    </source>
</reference>
<accession>A0ABS5U9J9</accession>
<dbReference type="Proteomes" id="UP000784128">
    <property type="component" value="Unassembled WGS sequence"/>
</dbReference>
<evidence type="ECO:0000313" key="3">
    <source>
        <dbReference type="Proteomes" id="UP000784128"/>
    </source>
</evidence>
<dbReference type="RefSeq" id="WP_214299195.1">
    <property type="nucleotide sequence ID" value="NZ_JAHDYS010000009.1"/>
</dbReference>
<dbReference type="Pfam" id="PF13649">
    <property type="entry name" value="Methyltransf_25"/>
    <property type="match status" value="1"/>
</dbReference>
<dbReference type="EMBL" id="JAHDYS010000009">
    <property type="protein sequence ID" value="MBT1072363.1"/>
    <property type="molecule type" value="Genomic_DNA"/>
</dbReference>
<organism evidence="2 3">
    <name type="scientific">Pelotalea chapellei</name>
    <dbReference type="NCBI Taxonomy" id="44671"/>
    <lineage>
        <taxon>Bacteria</taxon>
        <taxon>Pseudomonadati</taxon>
        <taxon>Thermodesulfobacteriota</taxon>
        <taxon>Desulfuromonadia</taxon>
        <taxon>Geobacterales</taxon>
        <taxon>Geobacteraceae</taxon>
        <taxon>Pelotalea</taxon>
    </lineage>
</organism>
<dbReference type="GO" id="GO:0008168">
    <property type="term" value="F:methyltransferase activity"/>
    <property type="evidence" value="ECO:0007669"/>
    <property type="project" value="UniProtKB-KW"/>
</dbReference>
<evidence type="ECO:0000313" key="2">
    <source>
        <dbReference type="EMBL" id="MBT1072363.1"/>
    </source>
</evidence>
<keyword evidence="3" id="KW-1185">Reference proteome</keyword>
<dbReference type="Gene3D" id="3.40.50.150">
    <property type="entry name" value="Vaccinia Virus protein VP39"/>
    <property type="match status" value="1"/>
</dbReference>
<name>A0ABS5U9J9_9BACT</name>
<dbReference type="InterPro" id="IPR041698">
    <property type="entry name" value="Methyltransf_25"/>
</dbReference>
<evidence type="ECO:0000259" key="1">
    <source>
        <dbReference type="Pfam" id="PF13649"/>
    </source>
</evidence>
<dbReference type="SUPFAM" id="SSF53335">
    <property type="entry name" value="S-adenosyl-L-methionine-dependent methyltransferases"/>
    <property type="match status" value="1"/>
</dbReference>
<sequence length="238" mass="27515">MGIIPDLRERNLTDKEDMDLAEANVATLLRTVRRFRLINMLFSASRKILRDHVFSIMERDRQRHYTLLDVGAGGCDIAVWCVQEARQRNLRLKVTALDNDLRILPVAQQAVRTYPEITLQVGNALELEKLGMFDFIFSNHFLHHLGWDEIKLLLMQALTHTRLALVMNDLRRTHWSYLGCSLLLPFFSHGSFAFKDGRLSIRRGFTASELIDLMDSSFPEVRYIVKEVFPARIVIVSS</sequence>
<dbReference type="GO" id="GO:0032259">
    <property type="term" value="P:methylation"/>
    <property type="evidence" value="ECO:0007669"/>
    <property type="project" value="UniProtKB-KW"/>
</dbReference>
<comment type="caution">
    <text evidence="2">The sequence shown here is derived from an EMBL/GenBank/DDBJ whole genome shotgun (WGS) entry which is preliminary data.</text>
</comment>
<protein>
    <submittedName>
        <fullName evidence="2">Methyltransferase domain-containing protein</fullName>
    </submittedName>
</protein>
<keyword evidence="2" id="KW-0489">Methyltransferase</keyword>
<feature type="domain" description="Methyltransferase" evidence="1">
    <location>
        <begin position="68"/>
        <end position="158"/>
    </location>
</feature>
<dbReference type="InterPro" id="IPR029063">
    <property type="entry name" value="SAM-dependent_MTases_sf"/>
</dbReference>